<protein>
    <submittedName>
        <fullName evidence="2">Uncharacterized protein</fullName>
    </submittedName>
</protein>
<dbReference type="AlphaFoldDB" id="A0A9W8NLE1"/>
<proteinExistence type="predicted"/>
<accession>A0A9W8NLE1</accession>
<feature type="compositionally biased region" description="Low complexity" evidence="1">
    <location>
        <begin position="116"/>
        <end position="127"/>
    </location>
</feature>
<comment type="caution">
    <text evidence="2">The sequence shown here is derived from an EMBL/GenBank/DDBJ whole genome shotgun (WGS) entry which is preliminary data.</text>
</comment>
<gene>
    <name evidence="2" type="ORF">NPX13_g1745</name>
</gene>
<reference evidence="2" key="1">
    <citation type="submission" date="2022-07" db="EMBL/GenBank/DDBJ databases">
        <title>Genome Sequence of Xylaria arbuscula.</title>
        <authorList>
            <person name="Buettner E."/>
        </authorList>
    </citation>
    <scope>NUCLEOTIDE SEQUENCE</scope>
    <source>
        <strain evidence="2">VT107</strain>
    </source>
</reference>
<organism evidence="2 3">
    <name type="scientific">Xylaria arbuscula</name>
    <dbReference type="NCBI Taxonomy" id="114810"/>
    <lineage>
        <taxon>Eukaryota</taxon>
        <taxon>Fungi</taxon>
        <taxon>Dikarya</taxon>
        <taxon>Ascomycota</taxon>
        <taxon>Pezizomycotina</taxon>
        <taxon>Sordariomycetes</taxon>
        <taxon>Xylariomycetidae</taxon>
        <taxon>Xylariales</taxon>
        <taxon>Xylariaceae</taxon>
        <taxon>Xylaria</taxon>
    </lineage>
</organism>
<evidence type="ECO:0000256" key="1">
    <source>
        <dbReference type="SAM" id="MobiDB-lite"/>
    </source>
</evidence>
<sequence>MEEDGDASSNPRRLCDNIIWHMKQATFCCCPCTIDPKKGHHDPVQVLFPLKFTANFPKKAQVDLKGTGAVIFGHNMRVHWYWKDFGHPVKGDPPMEGWATIADSFEDSGIGSSLSSSRLLSTSGPSSAGSMGDKSPVQSHLSAPPSYSEIMPVREMKRTISGMISSVSKRAKR</sequence>
<dbReference type="EMBL" id="JANPWZ010000166">
    <property type="protein sequence ID" value="KAJ3578826.1"/>
    <property type="molecule type" value="Genomic_DNA"/>
</dbReference>
<keyword evidence="3" id="KW-1185">Reference proteome</keyword>
<dbReference type="Proteomes" id="UP001148614">
    <property type="component" value="Unassembled WGS sequence"/>
</dbReference>
<name>A0A9W8NLE1_9PEZI</name>
<feature type="region of interest" description="Disordered" evidence="1">
    <location>
        <begin position="116"/>
        <end position="148"/>
    </location>
</feature>
<evidence type="ECO:0000313" key="2">
    <source>
        <dbReference type="EMBL" id="KAJ3578826.1"/>
    </source>
</evidence>
<evidence type="ECO:0000313" key="3">
    <source>
        <dbReference type="Proteomes" id="UP001148614"/>
    </source>
</evidence>